<dbReference type="InterPro" id="IPR043132">
    <property type="entry name" value="BCAT-like_C"/>
</dbReference>
<comment type="pathway">
    <text evidence="4 12">Amino-acid biosynthesis; L-leucine biosynthesis; L-leucine from 3-methyl-2-oxobutanoate: step 4/4.</text>
</comment>
<dbReference type="GO" id="GO:0009098">
    <property type="term" value="P:L-leucine biosynthetic process"/>
    <property type="evidence" value="ECO:0007669"/>
    <property type="project" value="UniProtKB-UniPathway"/>
</dbReference>
<gene>
    <name evidence="12" type="primary">ilvE</name>
    <name evidence="13" type="ORF">B0I32_1095</name>
</gene>
<dbReference type="InterPro" id="IPR043131">
    <property type="entry name" value="BCAT-like_N"/>
</dbReference>
<evidence type="ECO:0000256" key="8">
    <source>
        <dbReference type="ARBA" id="ARBA00022898"/>
    </source>
</evidence>
<dbReference type="PANTHER" id="PTHR42743:SF11">
    <property type="entry name" value="AMINODEOXYCHORISMATE LYASE"/>
    <property type="match status" value="1"/>
</dbReference>
<evidence type="ECO:0000256" key="9">
    <source>
        <dbReference type="ARBA" id="ARBA00048212"/>
    </source>
</evidence>
<evidence type="ECO:0000256" key="12">
    <source>
        <dbReference type="RuleBase" id="RU364094"/>
    </source>
</evidence>
<keyword evidence="14" id="KW-1185">Reference proteome</keyword>
<dbReference type="GO" id="GO:0009097">
    <property type="term" value="P:isoleucine biosynthetic process"/>
    <property type="evidence" value="ECO:0007669"/>
    <property type="project" value="UniProtKB-UniPathway"/>
</dbReference>
<dbReference type="InterPro" id="IPR050571">
    <property type="entry name" value="Class-IV_PLP-Dep_Aminotrnsfr"/>
</dbReference>
<evidence type="ECO:0000256" key="4">
    <source>
        <dbReference type="ARBA" id="ARBA00005072"/>
    </source>
</evidence>
<comment type="caution">
    <text evidence="13">The sequence shown here is derived from an EMBL/GenBank/DDBJ whole genome shotgun (WGS) entry which is preliminary data.</text>
</comment>
<dbReference type="OrthoDB" id="9804984at2"/>
<dbReference type="Gene3D" id="3.30.470.10">
    <property type="match status" value="1"/>
</dbReference>
<dbReference type="EMBL" id="PVNG01000009">
    <property type="protein sequence ID" value="PRX64077.1"/>
    <property type="molecule type" value="Genomic_DNA"/>
</dbReference>
<dbReference type="UniPathway" id="UPA00049">
    <property type="reaction ID" value="UER00062"/>
</dbReference>
<dbReference type="AlphaFoldDB" id="A0A2T0MXX0"/>
<dbReference type="InterPro" id="IPR001544">
    <property type="entry name" value="Aminotrans_IV"/>
</dbReference>
<dbReference type="Gene3D" id="3.20.10.10">
    <property type="entry name" value="D-amino Acid Aminotransferase, subunit A, domain 2"/>
    <property type="match status" value="1"/>
</dbReference>
<dbReference type="FunFam" id="3.20.10.10:FF:000002">
    <property type="entry name" value="D-alanine aminotransferase"/>
    <property type="match status" value="1"/>
</dbReference>
<dbReference type="GO" id="GO:0009099">
    <property type="term" value="P:L-valine biosynthetic process"/>
    <property type="evidence" value="ECO:0007669"/>
    <property type="project" value="UniProtKB-UniPathway"/>
</dbReference>
<reference evidence="13 14" key="1">
    <citation type="submission" date="2018-03" db="EMBL/GenBank/DDBJ databases">
        <title>Genomic Encyclopedia of Type Strains, Phase III (KMG-III): the genomes of soil and plant-associated and newly described type strains.</title>
        <authorList>
            <person name="Whitman W."/>
        </authorList>
    </citation>
    <scope>NUCLEOTIDE SEQUENCE [LARGE SCALE GENOMIC DNA]</scope>
    <source>
        <strain evidence="13 14">CGMCC 4.7104</strain>
    </source>
</reference>
<sequence length="301" mass="32460">MSSDMNTGERVAYAGGEFVPEAKAAISILDHAVLYGDGVFETVLAWRGRLFRLDDHVRRFLRSCAAVALDCPVSGERLKELVMMTVRANGLADAYVKWILTRGSNGTPLMDPTGCVPNLVIMARPYIDRSSATGLRVKTVAIRRPPGQVLDAHVKSLNYLNLVMARIEARAAGADQALMLDVHGRVCEAPGFNVFVVTDGVLRTPRHDVLRGVTRDTVLRLAAELGRQVDETDLELYDAYTADEVFLTSTAGGLVPVVEVDGRRIGGGEPGPVLSTLQDAYLEALSSERWSTPIAGGVTGP</sequence>
<evidence type="ECO:0000256" key="2">
    <source>
        <dbReference type="ARBA" id="ARBA00004824"/>
    </source>
</evidence>
<dbReference type="GO" id="GO:0052655">
    <property type="term" value="F:L-valine-2-oxoglutarate transaminase activity"/>
    <property type="evidence" value="ECO:0007669"/>
    <property type="project" value="RHEA"/>
</dbReference>
<dbReference type="Proteomes" id="UP000238312">
    <property type="component" value="Unassembled WGS sequence"/>
</dbReference>
<accession>A0A2T0MXX0</accession>
<keyword evidence="6 12" id="KW-0032">Aminotransferase</keyword>
<evidence type="ECO:0000256" key="10">
    <source>
        <dbReference type="ARBA" id="ARBA00048798"/>
    </source>
</evidence>
<evidence type="ECO:0000256" key="11">
    <source>
        <dbReference type="ARBA" id="ARBA00049229"/>
    </source>
</evidence>
<keyword evidence="12" id="KW-0100">Branched-chain amino acid biosynthesis</keyword>
<dbReference type="EC" id="2.6.1.42" evidence="12"/>
<organism evidence="13 14">
    <name type="scientific">Nonomuraea fuscirosea</name>
    <dbReference type="NCBI Taxonomy" id="1291556"/>
    <lineage>
        <taxon>Bacteria</taxon>
        <taxon>Bacillati</taxon>
        <taxon>Actinomycetota</taxon>
        <taxon>Actinomycetes</taxon>
        <taxon>Streptosporangiales</taxon>
        <taxon>Streptosporangiaceae</taxon>
        <taxon>Nonomuraea</taxon>
    </lineage>
</organism>
<comment type="catalytic activity">
    <reaction evidence="10 12">
        <text>L-isoleucine + 2-oxoglutarate = (S)-3-methyl-2-oxopentanoate + L-glutamate</text>
        <dbReference type="Rhea" id="RHEA:24801"/>
        <dbReference type="ChEBI" id="CHEBI:16810"/>
        <dbReference type="ChEBI" id="CHEBI:29985"/>
        <dbReference type="ChEBI" id="CHEBI:35146"/>
        <dbReference type="ChEBI" id="CHEBI:58045"/>
        <dbReference type="EC" id="2.6.1.42"/>
    </reaction>
</comment>
<protein>
    <recommendedName>
        <fullName evidence="12">Branched-chain-amino-acid aminotransferase</fullName>
        <shortName evidence="12">BCAT</shortName>
        <ecNumber evidence="12">2.6.1.42</ecNumber>
    </recommendedName>
</protein>
<dbReference type="UniPathway" id="UPA00048">
    <property type="reaction ID" value="UER00073"/>
</dbReference>
<dbReference type="UniPathway" id="UPA00047">
    <property type="reaction ID" value="UER00058"/>
</dbReference>
<keyword evidence="12" id="KW-0028">Amino-acid biosynthesis</keyword>
<evidence type="ECO:0000256" key="7">
    <source>
        <dbReference type="ARBA" id="ARBA00022679"/>
    </source>
</evidence>
<dbReference type="GO" id="GO:0052654">
    <property type="term" value="F:L-leucine-2-oxoglutarate transaminase activity"/>
    <property type="evidence" value="ECO:0007669"/>
    <property type="project" value="RHEA"/>
</dbReference>
<name>A0A2T0MXX0_9ACTN</name>
<comment type="catalytic activity">
    <reaction evidence="11 12">
        <text>L-leucine + 2-oxoglutarate = 4-methyl-2-oxopentanoate + L-glutamate</text>
        <dbReference type="Rhea" id="RHEA:18321"/>
        <dbReference type="ChEBI" id="CHEBI:16810"/>
        <dbReference type="ChEBI" id="CHEBI:17865"/>
        <dbReference type="ChEBI" id="CHEBI:29985"/>
        <dbReference type="ChEBI" id="CHEBI:57427"/>
        <dbReference type="EC" id="2.6.1.42"/>
    </reaction>
</comment>
<dbReference type="InterPro" id="IPR005785">
    <property type="entry name" value="B_amino_transI"/>
</dbReference>
<dbReference type="PANTHER" id="PTHR42743">
    <property type="entry name" value="AMINO-ACID AMINOTRANSFERASE"/>
    <property type="match status" value="1"/>
</dbReference>
<evidence type="ECO:0000256" key="5">
    <source>
        <dbReference type="ARBA" id="ARBA00009320"/>
    </source>
</evidence>
<dbReference type="Pfam" id="PF01063">
    <property type="entry name" value="Aminotran_4"/>
    <property type="match status" value="1"/>
</dbReference>
<comment type="catalytic activity">
    <reaction evidence="9 12">
        <text>L-valine + 2-oxoglutarate = 3-methyl-2-oxobutanoate + L-glutamate</text>
        <dbReference type="Rhea" id="RHEA:24813"/>
        <dbReference type="ChEBI" id="CHEBI:11851"/>
        <dbReference type="ChEBI" id="CHEBI:16810"/>
        <dbReference type="ChEBI" id="CHEBI:29985"/>
        <dbReference type="ChEBI" id="CHEBI:57762"/>
        <dbReference type="EC" id="2.6.1.42"/>
    </reaction>
</comment>
<proteinExistence type="inferred from homology"/>
<dbReference type="GO" id="GO:0052656">
    <property type="term" value="F:L-isoleucine-2-oxoglutarate transaminase activity"/>
    <property type="evidence" value="ECO:0007669"/>
    <property type="project" value="RHEA"/>
</dbReference>
<comment type="cofactor">
    <cofactor evidence="1 12">
        <name>pyridoxal 5'-phosphate</name>
        <dbReference type="ChEBI" id="CHEBI:597326"/>
    </cofactor>
</comment>
<comment type="function">
    <text evidence="12">Acts on leucine, isoleucine and valine.</text>
</comment>
<evidence type="ECO:0000256" key="6">
    <source>
        <dbReference type="ARBA" id="ARBA00022576"/>
    </source>
</evidence>
<keyword evidence="8 12" id="KW-0663">Pyridoxal phosphate</keyword>
<dbReference type="NCBIfam" id="TIGR01122">
    <property type="entry name" value="ilvE_I"/>
    <property type="match status" value="1"/>
</dbReference>
<evidence type="ECO:0000256" key="1">
    <source>
        <dbReference type="ARBA" id="ARBA00001933"/>
    </source>
</evidence>
<comment type="similarity">
    <text evidence="5 12">Belongs to the class-IV pyridoxal-phosphate-dependent aminotransferase family.</text>
</comment>
<dbReference type="SUPFAM" id="SSF56752">
    <property type="entry name" value="D-aminoacid aminotransferase-like PLP-dependent enzymes"/>
    <property type="match status" value="1"/>
</dbReference>
<evidence type="ECO:0000313" key="14">
    <source>
        <dbReference type="Proteomes" id="UP000238312"/>
    </source>
</evidence>
<comment type="pathway">
    <text evidence="3 12">Amino-acid biosynthesis; L-valine biosynthesis; L-valine from pyruvate: step 4/4.</text>
</comment>
<evidence type="ECO:0000313" key="13">
    <source>
        <dbReference type="EMBL" id="PRX64077.1"/>
    </source>
</evidence>
<evidence type="ECO:0000256" key="3">
    <source>
        <dbReference type="ARBA" id="ARBA00004931"/>
    </source>
</evidence>
<comment type="pathway">
    <text evidence="2 12">Amino-acid biosynthesis; L-isoleucine biosynthesis; L-isoleucine from 2-oxobutanoate: step 4/4.</text>
</comment>
<keyword evidence="7 12" id="KW-0808">Transferase</keyword>
<dbReference type="InterPro" id="IPR036038">
    <property type="entry name" value="Aminotransferase-like"/>
</dbReference>